<keyword evidence="6" id="KW-0482">Metalloprotease</keyword>
<evidence type="ECO:0000313" key="6">
    <source>
        <dbReference type="EMBL" id="MBF4161709.1"/>
    </source>
</evidence>
<organism evidence="6 7">
    <name type="scientific">Nocardioides acrostichi</name>
    <dbReference type="NCBI Taxonomy" id="2784339"/>
    <lineage>
        <taxon>Bacteria</taxon>
        <taxon>Bacillati</taxon>
        <taxon>Actinomycetota</taxon>
        <taxon>Actinomycetes</taxon>
        <taxon>Propionibacteriales</taxon>
        <taxon>Nocardioidaceae</taxon>
        <taxon>Nocardioides</taxon>
    </lineage>
</organism>
<keyword evidence="2" id="KW-0479">Metal-binding</keyword>
<feature type="domain" description="Peptidase M10 metallopeptidase" evidence="5">
    <location>
        <begin position="170"/>
        <end position="220"/>
    </location>
</feature>
<keyword evidence="4" id="KW-0862">Zinc</keyword>
<evidence type="ECO:0000256" key="2">
    <source>
        <dbReference type="ARBA" id="ARBA00022723"/>
    </source>
</evidence>
<dbReference type="InterPro" id="IPR024079">
    <property type="entry name" value="MetalloPept_cat_dom_sf"/>
</dbReference>
<keyword evidence="7" id="KW-1185">Reference proteome</keyword>
<proteinExistence type="predicted"/>
<keyword evidence="3" id="KW-0378">Hydrolase</keyword>
<evidence type="ECO:0000259" key="5">
    <source>
        <dbReference type="Pfam" id="PF00413"/>
    </source>
</evidence>
<name>A0A930YCR5_9ACTN</name>
<protein>
    <submittedName>
        <fullName evidence="6">Matrixin family metalloprotease</fullName>
    </submittedName>
</protein>
<dbReference type="GO" id="GO:0004222">
    <property type="term" value="F:metalloendopeptidase activity"/>
    <property type="evidence" value="ECO:0007669"/>
    <property type="project" value="InterPro"/>
</dbReference>
<evidence type="ECO:0000256" key="4">
    <source>
        <dbReference type="ARBA" id="ARBA00022833"/>
    </source>
</evidence>
<dbReference type="EMBL" id="JADIVZ010000003">
    <property type="protein sequence ID" value="MBF4161709.1"/>
    <property type="molecule type" value="Genomic_DNA"/>
</dbReference>
<keyword evidence="1" id="KW-0645">Protease</keyword>
<dbReference type="AlphaFoldDB" id="A0A930YCR5"/>
<dbReference type="SUPFAM" id="SSF55486">
    <property type="entry name" value="Metalloproteases ('zincins'), catalytic domain"/>
    <property type="match status" value="1"/>
</dbReference>
<sequence length="244" mass="26311">MRHDRNRSILLPILALALVAVVGVLLGNPRVMQERIDDLTAPEPHRLDAPVRVRAHGAFAFFKTQDGDPGTPVAWSPCEPVPYEVNPAGAPPNWQLVVGAAVRTMQRATGLRFRYDGTTDERDADRTQSGPLPVLVEWSDASATPDLAGSVAGLGGSSWTQAPGDRAWFTRGSVVLDSDAFDDLRDTPDGRVEMRAIVVHELGHVVGLAHVDDPRELMYGGTLQRRTLGPGDREGLARLGAVTC</sequence>
<dbReference type="GO" id="GO:0006508">
    <property type="term" value="P:proteolysis"/>
    <property type="evidence" value="ECO:0007669"/>
    <property type="project" value="UniProtKB-KW"/>
</dbReference>
<dbReference type="Pfam" id="PF00413">
    <property type="entry name" value="Peptidase_M10"/>
    <property type="match status" value="1"/>
</dbReference>
<dbReference type="InterPro" id="IPR001818">
    <property type="entry name" value="Pept_M10_metallopeptidase"/>
</dbReference>
<dbReference type="Gene3D" id="3.40.390.10">
    <property type="entry name" value="Collagenase (Catalytic Domain)"/>
    <property type="match status" value="1"/>
</dbReference>
<dbReference type="RefSeq" id="WP_194502975.1">
    <property type="nucleotide sequence ID" value="NZ_JADIVZ010000003.1"/>
</dbReference>
<evidence type="ECO:0000313" key="7">
    <source>
        <dbReference type="Proteomes" id="UP000656804"/>
    </source>
</evidence>
<evidence type="ECO:0000256" key="3">
    <source>
        <dbReference type="ARBA" id="ARBA00022801"/>
    </source>
</evidence>
<gene>
    <name evidence="6" type="ORF">ISG29_08400</name>
</gene>
<accession>A0A930YCR5</accession>
<evidence type="ECO:0000256" key="1">
    <source>
        <dbReference type="ARBA" id="ARBA00022670"/>
    </source>
</evidence>
<dbReference type="Proteomes" id="UP000656804">
    <property type="component" value="Unassembled WGS sequence"/>
</dbReference>
<comment type="caution">
    <text evidence="6">The sequence shown here is derived from an EMBL/GenBank/DDBJ whole genome shotgun (WGS) entry which is preliminary data.</text>
</comment>
<dbReference type="GO" id="GO:0008270">
    <property type="term" value="F:zinc ion binding"/>
    <property type="evidence" value="ECO:0007669"/>
    <property type="project" value="InterPro"/>
</dbReference>
<reference evidence="6" key="1">
    <citation type="submission" date="2020-11" db="EMBL/GenBank/DDBJ databases">
        <title>Nocardioides sp. CBS4Y-1, whole genome shotgun sequence.</title>
        <authorList>
            <person name="Tuo L."/>
        </authorList>
    </citation>
    <scope>NUCLEOTIDE SEQUENCE</scope>
    <source>
        <strain evidence="6">CBS4Y-1</strain>
    </source>
</reference>
<dbReference type="GO" id="GO:0031012">
    <property type="term" value="C:extracellular matrix"/>
    <property type="evidence" value="ECO:0007669"/>
    <property type="project" value="InterPro"/>
</dbReference>